<dbReference type="PANTHER" id="PTHR36156">
    <property type="entry name" value="SLR2101 PROTEIN"/>
    <property type="match status" value="1"/>
</dbReference>
<dbReference type="EMBL" id="CAEZYR010000003">
    <property type="protein sequence ID" value="CAB4726349.1"/>
    <property type="molecule type" value="Genomic_DNA"/>
</dbReference>
<evidence type="ECO:0000313" key="2">
    <source>
        <dbReference type="EMBL" id="CAB4817660.1"/>
    </source>
</evidence>
<protein>
    <submittedName>
        <fullName evidence="2">Unannotated protein</fullName>
    </submittedName>
</protein>
<name>A0A6J6Z788_9ZZZZ</name>
<dbReference type="PANTHER" id="PTHR36156:SF2">
    <property type="entry name" value="CUPIN TYPE-2 DOMAIN-CONTAINING PROTEIN"/>
    <property type="match status" value="1"/>
</dbReference>
<gene>
    <name evidence="1" type="ORF">UFOPK2754_00169</name>
    <name evidence="2" type="ORF">UFOPK3139_00483</name>
    <name evidence="3" type="ORF">UFOPK3543_03088</name>
</gene>
<accession>A0A6J6Z788</accession>
<dbReference type="Gene3D" id="2.60.120.10">
    <property type="entry name" value="Jelly Rolls"/>
    <property type="match status" value="1"/>
</dbReference>
<sequence length="172" mass="19098">MFENVRRVVTVIDDNGVSRFESDGAPPVSRRLQNAGANIDEVWRFDAVPGDITAPGDPEEFSFLSPANGLLVRRVEVPPDATRFRDETGASRTPEPHEGMHQTATIDILQILEGELWCLLDSGEETCLRAGDVIVQRGTVHAWRNRSDQVTRYLAIMVTAPLPHPIEHHANP</sequence>
<dbReference type="EMBL" id="CAFABA010000012">
    <property type="protein sequence ID" value="CAB4817660.1"/>
    <property type="molecule type" value="Genomic_DNA"/>
</dbReference>
<organism evidence="2">
    <name type="scientific">freshwater metagenome</name>
    <dbReference type="NCBI Taxonomy" id="449393"/>
    <lineage>
        <taxon>unclassified sequences</taxon>
        <taxon>metagenomes</taxon>
        <taxon>ecological metagenomes</taxon>
    </lineage>
</organism>
<dbReference type="SUPFAM" id="SSF51182">
    <property type="entry name" value="RmlC-like cupins"/>
    <property type="match status" value="1"/>
</dbReference>
<evidence type="ECO:0000313" key="1">
    <source>
        <dbReference type="EMBL" id="CAB4726349.1"/>
    </source>
</evidence>
<evidence type="ECO:0000313" key="3">
    <source>
        <dbReference type="EMBL" id="CAB4938247.1"/>
    </source>
</evidence>
<dbReference type="CDD" id="cd02231">
    <property type="entry name" value="cupin_BLL6423-like"/>
    <property type="match status" value="1"/>
</dbReference>
<dbReference type="InterPro" id="IPR011051">
    <property type="entry name" value="RmlC_Cupin_sf"/>
</dbReference>
<dbReference type="InterPro" id="IPR014710">
    <property type="entry name" value="RmlC-like_jellyroll"/>
</dbReference>
<dbReference type="AlphaFoldDB" id="A0A6J6Z788"/>
<dbReference type="EMBL" id="CAFBMH010000201">
    <property type="protein sequence ID" value="CAB4938247.1"/>
    <property type="molecule type" value="Genomic_DNA"/>
</dbReference>
<proteinExistence type="predicted"/>
<reference evidence="2" key="1">
    <citation type="submission" date="2020-05" db="EMBL/GenBank/DDBJ databases">
        <authorList>
            <person name="Chiriac C."/>
            <person name="Salcher M."/>
            <person name="Ghai R."/>
            <person name="Kavagutti S V."/>
        </authorList>
    </citation>
    <scope>NUCLEOTIDE SEQUENCE</scope>
</reference>
<dbReference type="InterPro" id="IPR047142">
    <property type="entry name" value="OryJ/VirC-like"/>
</dbReference>